<feature type="transmembrane region" description="Helical" evidence="1">
    <location>
        <begin position="21"/>
        <end position="42"/>
    </location>
</feature>
<proteinExistence type="predicted"/>
<evidence type="ECO:0000313" key="3">
    <source>
        <dbReference type="Proteomes" id="UP000050280"/>
    </source>
</evidence>
<protein>
    <submittedName>
        <fullName evidence="2">Uncharacterized protein</fullName>
    </submittedName>
</protein>
<dbReference type="EMBL" id="LDJX01000003">
    <property type="protein sequence ID" value="KPM32037.1"/>
    <property type="molecule type" value="Genomic_DNA"/>
</dbReference>
<dbReference type="Proteomes" id="UP000050280">
    <property type="component" value="Unassembled WGS sequence"/>
</dbReference>
<keyword evidence="3" id="KW-1185">Reference proteome</keyword>
<comment type="caution">
    <text evidence="2">The sequence shown here is derived from an EMBL/GenBank/DDBJ whole genome shotgun (WGS) entry which is preliminary data.</text>
</comment>
<evidence type="ECO:0000313" key="2">
    <source>
        <dbReference type="EMBL" id="KPM32037.1"/>
    </source>
</evidence>
<dbReference type="AlphaFoldDB" id="A0A0P7A5X5"/>
<keyword evidence="1" id="KW-0472">Membrane</keyword>
<dbReference type="STRING" id="1300341.I595_1685"/>
<evidence type="ECO:0000256" key="1">
    <source>
        <dbReference type="SAM" id="Phobius"/>
    </source>
</evidence>
<sequence length="157" mass="18190">MKDKPFRYLYAFGGGMKKGNWFWNLVILLTVVVCVAAFVLHYKNWAKLEEGNFGITSGIYRKTIPINDISVVAWVDKIPQMERKNGFSWGVKEKGIFMDSITAKEVFVFVDNLRTRKVLLSSKDSIDLYFNFTDSTETQRMYQKIKALLTQQQTVKP</sequence>
<keyword evidence="1" id="KW-0812">Transmembrane</keyword>
<keyword evidence="1" id="KW-1133">Transmembrane helix</keyword>
<accession>A0A0P7A5X5</accession>
<reference evidence="2 3" key="1">
    <citation type="submission" date="2015-09" db="EMBL/GenBank/DDBJ databases">
        <title>Genome sequence of the marine flavobacterium Croceitalea dokdonensis DOKDO 023 that contains proton- and sodium-pumping rhodopsins.</title>
        <authorList>
            <person name="Kwon S.-K."/>
            <person name="Lee H.K."/>
            <person name="Kwak M.-J."/>
            <person name="Kim J.F."/>
        </authorList>
    </citation>
    <scope>NUCLEOTIDE SEQUENCE [LARGE SCALE GENOMIC DNA]</scope>
    <source>
        <strain evidence="2 3">DOKDO 023</strain>
    </source>
</reference>
<organism evidence="2 3">
    <name type="scientific">Croceitalea dokdonensis DOKDO 023</name>
    <dbReference type="NCBI Taxonomy" id="1300341"/>
    <lineage>
        <taxon>Bacteria</taxon>
        <taxon>Pseudomonadati</taxon>
        <taxon>Bacteroidota</taxon>
        <taxon>Flavobacteriia</taxon>
        <taxon>Flavobacteriales</taxon>
        <taxon>Flavobacteriaceae</taxon>
        <taxon>Croceitalea</taxon>
    </lineage>
</organism>
<name>A0A0P7A5X5_9FLAO</name>
<gene>
    <name evidence="2" type="ORF">I595_1685</name>
</gene>